<dbReference type="AlphaFoldDB" id="A0A0R0LRG8"/>
<dbReference type="Gene3D" id="3.30.420.10">
    <property type="entry name" value="Ribonuclease H-like superfamily/Ribonuclease H"/>
    <property type="match status" value="1"/>
</dbReference>
<dbReference type="PANTHER" id="PTHR37984">
    <property type="entry name" value="PROTEIN CBG26694"/>
    <property type="match status" value="1"/>
</dbReference>
<protein>
    <submittedName>
        <fullName evidence="2">Transposable element</fullName>
    </submittedName>
</protein>
<feature type="non-terminal residue" evidence="2">
    <location>
        <position position="293"/>
    </location>
</feature>
<name>A0A0R0LRG8_9MICR</name>
<dbReference type="InterPro" id="IPR012337">
    <property type="entry name" value="RNaseH-like_sf"/>
</dbReference>
<dbReference type="SUPFAM" id="SSF53098">
    <property type="entry name" value="Ribonuclease H-like"/>
    <property type="match status" value="1"/>
</dbReference>
<dbReference type="PANTHER" id="PTHR37984:SF5">
    <property type="entry name" value="PROTEIN NYNRIN-LIKE"/>
    <property type="match status" value="1"/>
</dbReference>
<feature type="non-terminal residue" evidence="2">
    <location>
        <position position="1"/>
    </location>
</feature>
<dbReference type="PROSITE" id="PS50994">
    <property type="entry name" value="INTEGRASE"/>
    <property type="match status" value="1"/>
</dbReference>
<reference evidence="2 3" key="1">
    <citation type="submission" date="2015-07" db="EMBL/GenBank/DDBJ databases">
        <title>The genome of Pseudoloma neurophilia, a relevant intracellular parasite of the zebrafish.</title>
        <authorList>
            <person name="Ndikumana S."/>
            <person name="Pelin A."/>
            <person name="Sanders J."/>
            <person name="Corradi N."/>
        </authorList>
    </citation>
    <scope>NUCLEOTIDE SEQUENCE [LARGE SCALE GENOMIC DNA]</scope>
    <source>
        <strain evidence="2 3">MK1</strain>
    </source>
</reference>
<evidence type="ECO:0000313" key="2">
    <source>
        <dbReference type="EMBL" id="KRH92115.1"/>
    </source>
</evidence>
<feature type="domain" description="Integrase catalytic" evidence="1">
    <location>
        <begin position="127"/>
        <end position="289"/>
    </location>
</feature>
<evidence type="ECO:0000259" key="1">
    <source>
        <dbReference type="PROSITE" id="PS50994"/>
    </source>
</evidence>
<dbReference type="VEuPathDB" id="MicrosporidiaDB:M153_115670001"/>
<dbReference type="Proteomes" id="UP000051530">
    <property type="component" value="Unassembled WGS sequence"/>
</dbReference>
<dbReference type="EMBL" id="LGUB01001194">
    <property type="protein sequence ID" value="KRH92115.1"/>
    <property type="molecule type" value="Genomic_DNA"/>
</dbReference>
<sequence>KNNLSKNGNLSKRIERWKALLSDYDIEYRFIDGSLNVIADGLSRFEDTEEFTNQILPDVYSSVEDMRCFHSFHGHPGIVKTINTLKLSQNLSSNQRKNAITAIKNCDHCQRNKKHVFGYGYLKGNVISEIPFQDVSSDIFGPFDASIFEGEKNSEKMYAISFTDRCTTFTKIVFTTDTSASSIIEAFEKIWLTECPLPKTFLSDNGSNYTSNKLKDYLSSKKIQQKFTSVYNPTGNSISERINANLIICLKIYRGWSLDLVKEAIENRCNHLYNKRLKTTPDKIRISKNYEKI</sequence>
<evidence type="ECO:0000313" key="3">
    <source>
        <dbReference type="Proteomes" id="UP000051530"/>
    </source>
</evidence>
<dbReference type="OrthoDB" id="2186513at2759"/>
<proteinExistence type="predicted"/>
<gene>
    <name evidence="2" type="ORF">M153_115670001</name>
</gene>
<dbReference type="GO" id="GO:0005634">
    <property type="term" value="C:nucleus"/>
    <property type="evidence" value="ECO:0007669"/>
    <property type="project" value="UniProtKB-ARBA"/>
</dbReference>
<dbReference type="GO" id="GO:0003676">
    <property type="term" value="F:nucleic acid binding"/>
    <property type="evidence" value="ECO:0007669"/>
    <property type="project" value="InterPro"/>
</dbReference>
<dbReference type="InterPro" id="IPR050951">
    <property type="entry name" value="Retrovirus_Pol_polyprotein"/>
</dbReference>
<accession>A0A0R0LRG8</accession>
<keyword evidence="3" id="KW-1185">Reference proteome</keyword>
<dbReference type="InterPro" id="IPR036397">
    <property type="entry name" value="RNaseH_sf"/>
</dbReference>
<organism evidence="2 3">
    <name type="scientific">Pseudoloma neurophilia</name>
    <dbReference type="NCBI Taxonomy" id="146866"/>
    <lineage>
        <taxon>Eukaryota</taxon>
        <taxon>Fungi</taxon>
        <taxon>Fungi incertae sedis</taxon>
        <taxon>Microsporidia</taxon>
        <taxon>Pseudoloma</taxon>
    </lineage>
</organism>
<comment type="caution">
    <text evidence="2">The sequence shown here is derived from an EMBL/GenBank/DDBJ whole genome shotgun (WGS) entry which is preliminary data.</text>
</comment>
<dbReference type="GO" id="GO:0015074">
    <property type="term" value="P:DNA integration"/>
    <property type="evidence" value="ECO:0007669"/>
    <property type="project" value="InterPro"/>
</dbReference>
<dbReference type="Pfam" id="PF00665">
    <property type="entry name" value="rve"/>
    <property type="match status" value="1"/>
</dbReference>
<dbReference type="InterPro" id="IPR001584">
    <property type="entry name" value="Integrase_cat-core"/>
</dbReference>